<evidence type="ECO:0000313" key="2">
    <source>
        <dbReference type="EMBL" id="TYR73670.1"/>
    </source>
</evidence>
<dbReference type="RefSeq" id="WP_148948068.1">
    <property type="nucleotide sequence ID" value="NZ_VTEH01000016.1"/>
</dbReference>
<dbReference type="InterPro" id="IPR029068">
    <property type="entry name" value="Glyas_Bleomycin-R_OHBP_Dase"/>
</dbReference>
<evidence type="ECO:0000259" key="1">
    <source>
        <dbReference type="PROSITE" id="PS51819"/>
    </source>
</evidence>
<dbReference type="Proteomes" id="UP000323317">
    <property type="component" value="Unassembled WGS sequence"/>
</dbReference>
<protein>
    <submittedName>
        <fullName evidence="2">VOC family protein</fullName>
    </submittedName>
</protein>
<dbReference type="EMBL" id="VTEH01000016">
    <property type="protein sequence ID" value="TYR73670.1"/>
    <property type="molecule type" value="Genomic_DNA"/>
</dbReference>
<dbReference type="Pfam" id="PF00903">
    <property type="entry name" value="Glyoxalase"/>
    <property type="match status" value="1"/>
</dbReference>
<dbReference type="Gene3D" id="3.10.180.10">
    <property type="entry name" value="2,3-Dihydroxybiphenyl 1,2-Dioxygenase, domain 1"/>
    <property type="match status" value="1"/>
</dbReference>
<dbReference type="InterPro" id="IPR037523">
    <property type="entry name" value="VOC_core"/>
</dbReference>
<reference evidence="2 3" key="1">
    <citation type="submission" date="2019-08" db="EMBL/GenBank/DDBJ databases">
        <title>Bacillus genomes from the desert of Cuatro Cienegas, Coahuila.</title>
        <authorList>
            <person name="Olmedo-Alvarez G."/>
        </authorList>
    </citation>
    <scope>NUCLEOTIDE SEQUENCE [LARGE SCALE GENOMIC DNA]</scope>
    <source>
        <strain evidence="2 3">CH40_1T</strain>
    </source>
</reference>
<sequence>MAQACVISIYVKDMSEALDFYGDVLGFEVNKRYGASIVSLVHDGLPIVLEERKQQAAGGSGIVLGLQTADIYQTAQALKKHGVELLMPEPADCPPGKYISFKDPSGNTLEYLQFIE</sequence>
<gene>
    <name evidence="2" type="ORF">FZC79_17490</name>
</gene>
<organism evidence="2 3">
    <name type="scientific">Rossellomorea vietnamensis</name>
    <dbReference type="NCBI Taxonomy" id="218284"/>
    <lineage>
        <taxon>Bacteria</taxon>
        <taxon>Bacillati</taxon>
        <taxon>Bacillota</taxon>
        <taxon>Bacilli</taxon>
        <taxon>Bacillales</taxon>
        <taxon>Bacillaceae</taxon>
        <taxon>Rossellomorea</taxon>
    </lineage>
</organism>
<dbReference type="AlphaFoldDB" id="A0A5D4KAD8"/>
<evidence type="ECO:0000313" key="3">
    <source>
        <dbReference type="Proteomes" id="UP000323317"/>
    </source>
</evidence>
<dbReference type="PROSITE" id="PS51819">
    <property type="entry name" value="VOC"/>
    <property type="match status" value="1"/>
</dbReference>
<accession>A0A5D4KAD8</accession>
<dbReference type="SUPFAM" id="SSF54593">
    <property type="entry name" value="Glyoxalase/Bleomycin resistance protein/Dihydroxybiphenyl dioxygenase"/>
    <property type="match status" value="1"/>
</dbReference>
<dbReference type="PANTHER" id="PTHR33993">
    <property type="entry name" value="GLYOXALASE-RELATED"/>
    <property type="match status" value="1"/>
</dbReference>
<dbReference type="InterPro" id="IPR052164">
    <property type="entry name" value="Anthracycline_SecMetBiosynth"/>
</dbReference>
<name>A0A5D4KAD8_9BACI</name>
<proteinExistence type="predicted"/>
<dbReference type="InterPro" id="IPR004360">
    <property type="entry name" value="Glyas_Fos-R_dOase_dom"/>
</dbReference>
<feature type="domain" description="VOC" evidence="1">
    <location>
        <begin position="3"/>
        <end position="114"/>
    </location>
</feature>
<comment type="caution">
    <text evidence="2">The sequence shown here is derived from an EMBL/GenBank/DDBJ whole genome shotgun (WGS) entry which is preliminary data.</text>
</comment>
<dbReference type="CDD" id="cd06587">
    <property type="entry name" value="VOC"/>
    <property type="match status" value="1"/>
</dbReference>